<dbReference type="PANTHER" id="PTHR23516:SF1">
    <property type="entry name" value="MOLYBDATE-ANION TRANSPORTER"/>
    <property type="match status" value="1"/>
</dbReference>
<comment type="caution">
    <text evidence="13">The sequence shown here is derived from an EMBL/GenBank/DDBJ whole genome shotgun (WGS) entry which is preliminary data.</text>
</comment>
<evidence type="ECO:0000313" key="13">
    <source>
        <dbReference type="EMBL" id="THX43869.1"/>
    </source>
</evidence>
<sequence length="928" mass="104171">MAFYEINLAVLAAVSAYLLYRQHQSEKQSLVTDAESGVKSTLGQDAIRRFKRAFFPAYGLVCAADWLQGPHIYALYKYHKHLPETTVAALYASGFVAGAISASFVGQLADKHGRKNACLLYCVIYSLSCFSMLSDDLLVLFAGRACGGVSTTLLYSVFETWMIAEYHDQALDAYGLSLGSMFGKMTTLSGVVAIVSGVLGDLLVRSLDSKTSPFMASIVCLILAFLFMSKNWNENYGDNANSKDKDGESTDLSNILMDTRILSVGLASCFFEGSMYMFVFFWSAALSTVHTAVDFASPLSFGVVFSCYMCAMMLGSTIFTLVPPSNDKANYILKMVLTSASVCFLSSILLKNEALVFWAFCLFEVCVGAYFPSMASLKGRLIQDGNRGRIYGILRLPLNLFVIAAHSLAEEGDQHRRSTEPPAVLYTAQPPAALKQSSTSPMAPISKHFEDYTGPDCITPCPNEILHNICSTLPFDVVKNFRLVCRIFGKIGNDHLNAQAHVCFKRTSFQELQRLSTSDLRKSIRSLCFDANRYNEQFTFEKWRRVVRVTSNIGRSQENQDAYDRFRHYYVDQDAIVQEDLHVESIATLLRNCPKLHTVEIWSAYEDLRIMQKAVPVFADAGISPRSRRGNFVHGVHAIKDVMQAANQTRTRLKRLFAGRLSQTLFHLEAVDTEIIKTGLEKVQCLSLEIDEPHPTTNFEATSWDKLSEGALSKLLGAASDVRYLSVRSRDSWSPAIATLYLNHIFGKHGFHYLRALHLRSVATNSKGLSKILIEHKETLRYVHLTNFNMVNNNDNWNDFFNVMCQQLPQARKFLLYGDWKGGNGASWSFGHMSDGKSSLRTHAMNRYIRKGGDLPTTDEKCRQQIPNCRVVERSLRSPHVASRPGHPGFRRLVNASEHTEYIDEPDSDSEWLSDDEDEDLKFWKAHL</sequence>
<dbReference type="Gene3D" id="1.20.1250.20">
    <property type="entry name" value="MFS general substrate transporter like domains"/>
    <property type="match status" value="1"/>
</dbReference>
<feature type="transmembrane region" description="Helical" evidence="12">
    <location>
        <begin position="118"/>
        <end position="134"/>
    </location>
</feature>
<evidence type="ECO:0000256" key="12">
    <source>
        <dbReference type="SAM" id="Phobius"/>
    </source>
</evidence>
<evidence type="ECO:0000256" key="3">
    <source>
        <dbReference type="ARBA" id="ARBA00021242"/>
    </source>
</evidence>
<dbReference type="GO" id="GO:0005886">
    <property type="term" value="C:plasma membrane"/>
    <property type="evidence" value="ECO:0007669"/>
    <property type="project" value="UniProtKB-SubCell"/>
</dbReference>
<dbReference type="SUPFAM" id="SSF81383">
    <property type="entry name" value="F-box domain"/>
    <property type="match status" value="1"/>
</dbReference>
<feature type="transmembrane region" description="Helical" evidence="12">
    <location>
        <begin position="331"/>
        <end position="350"/>
    </location>
</feature>
<reference evidence="13 14" key="1">
    <citation type="submission" date="2018-10" db="EMBL/GenBank/DDBJ databases">
        <title>Fifty Aureobasidium pullulans genomes reveal a recombining polyextremotolerant generalist.</title>
        <authorList>
            <person name="Gostincar C."/>
            <person name="Turk M."/>
            <person name="Zajc J."/>
            <person name="Gunde-Cimerman N."/>
        </authorList>
    </citation>
    <scope>NUCLEOTIDE SEQUENCE [LARGE SCALE GENOMIC DNA]</scope>
    <source>
        <strain evidence="13 14">EXF-9785</strain>
    </source>
</reference>
<evidence type="ECO:0000256" key="5">
    <source>
        <dbReference type="ARBA" id="ARBA00022475"/>
    </source>
</evidence>
<feature type="transmembrane region" description="Helical" evidence="12">
    <location>
        <begin position="261"/>
        <end position="283"/>
    </location>
</feature>
<keyword evidence="8" id="KW-0406">Ion transport</keyword>
<evidence type="ECO:0000256" key="2">
    <source>
        <dbReference type="ARBA" id="ARBA00004651"/>
    </source>
</evidence>
<dbReference type="PANTHER" id="PTHR23516">
    <property type="entry name" value="SAM (S-ADENOSYL METHIONINE) TRANSPORTER"/>
    <property type="match status" value="1"/>
</dbReference>
<evidence type="ECO:0000256" key="9">
    <source>
        <dbReference type="ARBA" id="ARBA00023136"/>
    </source>
</evidence>
<evidence type="ECO:0000256" key="6">
    <source>
        <dbReference type="ARBA" id="ARBA00022692"/>
    </source>
</evidence>
<protein>
    <recommendedName>
        <fullName evidence="3">Molybdate-anion transporter</fullName>
    </recommendedName>
    <alternativeName>
        <fullName evidence="10">Major facilitator superfamily domain-containing protein 5</fullName>
    </alternativeName>
    <alternativeName>
        <fullName evidence="11">Molybdate transporter 2 homolog</fullName>
    </alternativeName>
</protein>
<comment type="subcellular location">
    <subcellularLocation>
        <location evidence="2">Cell membrane</location>
        <topology evidence="2">Multi-pass membrane protein</topology>
    </subcellularLocation>
</comment>
<dbReference type="InterPro" id="IPR036259">
    <property type="entry name" value="MFS_trans_sf"/>
</dbReference>
<dbReference type="EMBL" id="QZAV01000008">
    <property type="protein sequence ID" value="THX43869.1"/>
    <property type="molecule type" value="Genomic_DNA"/>
</dbReference>
<dbReference type="GO" id="GO:0015098">
    <property type="term" value="F:molybdate ion transmembrane transporter activity"/>
    <property type="evidence" value="ECO:0007669"/>
    <property type="project" value="InterPro"/>
</dbReference>
<dbReference type="AlphaFoldDB" id="A0A4S9F998"/>
<feature type="transmembrane region" description="Helical" evidence="12">
    <location>
        <begin position="57"/>
        <end position="76"/>
    </location>
</feature>
<feature type="transmembrane region" description="Helical" evidence="12">
    <location>
        <begin position="211"/>
        <end position="228"/>
    </location>
</feature>
<accession>A0A4S9F998</accession>
<dbReference type="Pfam" id="PF05631">
    <property type="entry name" value="MFS_5"/>
    <property type="match status" value="1"/>
</dbReference>
<evidence type="ECO:0000256" key="11">
    <source>
        <dbReference type="ARBA" id="ARBA00032555"/>
    </source>
</evidence>
<evidence type="ECO:0000256" key="7">
    <source>
        <dbReference type="ARBA" id="ARBA00022989"/>
    </source>
</evidence>
<dbReference type="InterPro" id="IPR008509">
    <property type="entry name" value="MOT2/MFSD5"/>
</dbReference>
<name>A0A4S9F998_AURPU</name>
<dbReference type="InterPro" id="IPR036047">
    <property type="entry name" value="F-box-like_dom_sf"/>
</dbReference>
<feature type="transmembrane region" description="Helical" evidence="12">
    <location>
        <begin position="295"/>
        <end position="319"/>
    </location>
</feature>
<gene>
    <name evidence="13" type="ORF">D6D10_00885</name>
</gene>
<evidence type="ECO:0000256" key="4">
    <source>
        <dbReference type="ARBA" id="ARBA00022448"/>
    </source>
</evidence>
<keyword evidence="9 12" id="KW-0472">Membrane</keyword>
<keyword evidence="5" id="KW-1003">Cell membrane</keyword>
<evidence type="ECO:0000256" key="1">
    <source>
        <dbReference type="ARBA" id="ARBA00003019"/>
    </source>
</evidence>
<comment type="function">
    <text evidence="1">Mediates high-affinity intracellular uptake of the rare oligo-element molybdenum.</text>
</comment>
<feature type="transmembrane region" description="Helical" evidence="12">
    <location>
        <begin position="356"/>
        <end position="377"/>
    </location>
</feature>
<dbReference type="SUPFAM" id="SSF103473">
    <property type="entry name" value="MFS general substrate transporter"/>
    <property type="match status" value="1"/>
</dbReference>
<keyword evidence="6 12" id="KW-0812">Transmembrane</keyword>
<keyword evidence="7 12" id="KW-1133">Transmembrane helix</keyword>
<evidence type="ECO:0000313" key="14">
    <source>
        <dbReference type="Proteomes" id="UP000308953"/>
    </source>
</evidence>
<evidence type="ECO:0000256" key="10">
    <source>
        <dbReference type="ARBA" id="ARBA00030646"/>
    </source>
</evidence>
<feature type="transmembrane region" description="Helical" evidence="12">
    <location>
        <begin position="176"/>
        <end position="199"/>
    </location>
</feature>
<organism evidence="13 14">
    <name type="scientific">Aureobasidium pullulans</name>
    <name type="common">Black yeast</name>
    <name type="synonym">Pullularia pullulans</name>
    <dbReference type="NCBI Taxonomy" id="5580"/>
    <lineage>
        <taxon>Eukaryota</taxon>
        <taxon>Fungi</taxon>
        <taxon>Dikarya</taxon>
        <taxon>Ascomycota</taxon>
        <taxon>Pezizomycotina</taxon>
        <taxon>Dothideomycetes</taxon>
        <taxon>Dothideomycetidae</taxon>
        <taxon>Dothideales</taxon>
        <taxon>Saccotheciaceae</taxon>
        <taxon>Aureobasidium</taxon>
    </lineage>
</organism>
<dbReference type="CDD" id="cd17487">
    <property type="entry name" value="MFS_MFSD5_like"/>
    <property type="match status" value="1"/>
</dbReference>
<evidence type="ECO:0000256" key="8">
    <source>
        <dbReference type="ARBA" id="ARBA00023065"/>
    </source>
</evidence>
<dbReference type="GO" id="GO:0006811">
    <property type="term" value="P:monoatomic ion transport"/>
    <property type="evidence" value="ECO:0007669"/>
    <property type="project" value="UniProtKB-KW"/>
</dbReference>
<keyword evidence="4" id="KW-0813">Transport</keyword>
<feature type="transmembrane region" description="Helical" evidence="12">
    <location>
        <begin position="88"/>
        <end position="106"/>
    </location>
</feature>
<dbReference type="Proteomes" id="UP000308953">
    <property type="component" value="Unassembled WGS sequence"/>
</dbReference>
<proteinExistence type="predicted"/>